<dbReference type="GO" id="GO:0010181">
    <property type="term" value="F:FMN binding"/>
    <property type="evidence" value="ECO:0007669"/>
    <property type="project" value="InterPro"/>
</dbReference>
<dbReference type="Gene3D" id="3.20.20.70">
    <property type="entry name" value="Aldolase class I"/>
    <property type="match status" value="1"/>
</dbReference>
<protein>
    <recommendedName>
        <fullName evidence="6">FMN hydroxy acid dehydrogenase domain-containing protein</fullName>
    </recommendedName>
</protein>
<feature type="binding site" evidence="5">
    <location>
        <position position="276"/>
    </location>
    <ligand>
        <name>FMN</name>
        <dbReference type="ChEBI" id="CHEBI:58210"/>
    </ligand>
</feature>
<evidence type="ECO:0000313" key="8">
    <source>
        <dbReference type="Proteomes" id="UP000769528"/>
    </source>
</evidence>
<feature type="binding site" evidence="5">
    <location>
        <position position="278"/>
    </location>
    <ligand>
        <name>glyoxylate</name>
        <dbReference type="ChEBI" id="CHEBI:36655"/>
    </ligand>
</feature>
<dbReference type="PROSITE" id="PS51349">
    <property type="entry name" value="FMN_HYDROXY_ACID_DH_2"/>
    <property type="match status" value="1"/>
</dbReference>
<evidence type="ECO:0000256" key="3">
    <source>
        <dbReference type="ARBA" id="ARBA00024042"/>
    </source>
</evidence>
<keyword evidence="8" id="KW-1185">Reference proteome</keyword>
<dbReference type="InterPro" id="IPR013785">
    <property type="entry name" value="Aldolase_TIM"/>
</dbReference>
<comment type="cofactor">
    <cofactor evidence="1">
        <name>FMN</name>
        <dbReference type="ChEBI" id="CHEBI:58210"/>
    </cofactor>
</comment>
<feature type="binding site" evidence="5">
    <location>
        <position position="177"/>
    </location>
    <ligand>
        <name>glyoxylate</name>
        <dbReference type="ChEBI" id="CHEBI:36655"/>
    </ligand>
</feature>
<feature type="binding site" evidence="5">
    <location>
        <begin position="124"/>
        <end position="126"/>
    </location>
    <ligand>
        <name>FMN</name>
        <dbReference type="ChEBI" id="CHEBI:58210"/>
    </ligand>
</feature>
<dbReference type="PANTHER" id="PTHR10578:SF148">
    <property type="entry name" value="L-LACTATE DEHYDROGENASE (CYTOCHROME)"/>
    <property type="match status" value="1"/>
</dbReference>
<organism evidence="7 8">
    <name type="scientific">Wickerhamomyces mucosus</name>
    <dbReference type="NCBI Taxonomy" id="1378264"/>
    <lineage>
        <taxon>Eukaryota</taxon>
        <taxon>Fungi</taxon>
        <taxon>Dikarya</taxon>
        <taxon>Ascomycota</taxon>
        <taxon>Saccharomycotina</taxon>
        <taxon>Saccharomycetes</taxon>
        <taxon>Phaffomycetales</taxon>
        <taxon>Wickerhamomycetaceae</taxon>
        <taxon>Wickerhamomyces</taxon>
    </lineage>
</organism>
<feature type="binding site" evidence="5">
    <location>
        <begin position="337"/>
        <end position="338"/>
    </location>
    <ligand>
        <name>FMN</name>
        <dbReference type="ChEBI" id="CHEBI:58210"/>
    </ligand>
</feature>
<evidence type="ECO:0000256" key="4">
    <source>
        <dbReference type="PIRSR" id="PIRSR000138-1"/>
    </source>
</evidence>
<evidence type="ECO:0000256" key="1">
    <source>
        <dbReference type="ARBA" id="ARBA00001917"/>
    </source>
</evidence>
<dbReference type="EMBL" id="JAEUBF010000681">
    <property type="protein sequence ID" value="KAH3676057.1"/>
    <property type="molecule type" value="Genomic_DNA"/>
</dbReference>
<evidence type="ECO:0000256" key="2">
    <source>
        <dbReference type="ARBA" id="ARBA00023002"/>
    </source>
</evidence>
<feature type="binding site" evidence="5">
    <location>
        <position position="213"/>
    </location>
    <ligand>
        <name>glyoxylate</name>
        <dbReference type="ChEBI" id="CHEBI:36655"/>
    </ligand>
</feature>
<gene>
    <name evidence="7" type="ORF">WICMUC_002354</name>
</gene>
<keyword evidence="5" id="KW-0285">Flavoprotein</keyword>
<accession>A0A9P8PQ68</accession>
<feature type="binding site" evidence="5">
    <location>
        <position position="254"/>
    </location>
    <ligand>
        <name>FMN</name>
        <dbReference type="ChEBI" id="CHEBI:58210"/>
    </ligand>
</feature>
<sequence length="396" mass="43673">MTIEIKDTDSIIIGSTVYKISDLSQDLKNAIITKLEGTTTPYLKPDISQVYNVSDFDTISSKILSKGTYSYYRTGAEDEITLKENELAFKRIYFKPRILNSVNDVNIKTEILGSSTDVPFYITAFAGANLENNLEGELPLAAAASKANVIQMIPCLSIIPIPKLSEANPLDKWIQIYVRSSIEESLELIRIAEETGTIKTVFFTVDVAQLGRRETESRVKNNSQFSKPGPISSDLNWDHIKFLKNQTKLKVVLKGVQTYEDVIKAIEAGVDGVVISNHGGRQLDTARSPIEILAEVSPRLKSENLFEKIEILIDGGVRRGSDIVKALALGAKGVGIGRPFLYALQSYGEVGASKVIEIFKNEVELTLRLLGVNDLKQLNENYLSLIDLVGNRATSA</sequence>
<dbReference type="InterPro" id="IPR037396">
    <property type="entry name" value="FMN_HAD"/>
</dbReference>
<name>A0A9P8PQ68_9ASCO</name>
<feature type="binding site" evidence="5">
    <location>
        <position position="71"/>
    </location>
    <ligand>
        <name>glyoxylate</name>
        <dbReference type="ChEBI" id="CHEBI:36655"/>
    </ligand>
</feature>
<reference evidence="7" key="1">
    <citation type="journal article" date="2021" name="Open Biol.">
        <title>Shared evolutionary footprints suggest mitochondrial oxidative damage underlies multiple complex I losses in fungi.</title>
        <authorList>
            <person name="Schikora-Tamarit M.A."/>
            <person name="Marcet-Houben M."/>
            <person name="Nosek J."/>
            <person name="Gabaldon T."/>
        </authorList>
    </citation>
    <scope>NUCLEOTIDE SEQUENCE</scope>
    <source>
        <strain evidence="7">CBS6341</strain>
    </source>
</reference>
<feature type="binding site" evidence="5">
    <location>
        <position position="204"/>
    </location>
    <ligand>
        <name>FMN</name>
        <dbReference type="ChEBI" id="CHEBI:58210"/>
    </ligand>
</feature>
<proteinExistence type="inferred from homology"/>
<dbReference type="PROSITE" id="PS00557">
    <property type="entry name" value="FMN_HYDROXY_ACID_DH_1"/>
    <property type="match status" value="1"/>
</dbReference>
<feature type="binding site" evidence="5">
    <location>
        <begin position="314"/>
        <end position="318"/>
    </location>
    <ligand>
        <name>FMN</name>
        <dbReference type="ChEBI" id="CHEBI:58210"/>
    </ligand>
</feature>
<feature type="domain" description="FMN hydroxy acid dehydrogenase" evidence="6">
    <location>
        <begin position="45"/>
        <end position="388"/>
    </location>
</feature>
<dbReference type="Pfam" id="PF01070">
    <property type="entry name" value="FMN_dh"/>
    <property type="match status" value="2"/>
</dbReference>
<dbReference type="InterPro" id="IPR008259">
    <property type="entry name" value="FMN_hydac_DH_AS"/>
</dbReference>
<keyword evidence="5" id="KW-0288">FMN</keyword>
<reference evidence="7" key="2">
    <citation type="submission" date="2021-01" db="EMBL/GenBank/DDBJ databases">
        <authorList>
            <person name="Schikora-Tamarit M.A."/>
        </authorList>
    </citation>
    <scope>NUCLEOTIDE SEQUENCE</scope>
    <source>
        <strain evidence="7">CBS6341</strain>
    </source>
</reference>
<evidence type="ECO:0000313" key="7">
    <source>
        <dbReference type="EMBL" id="KAH3676057.1"/>
    </source>
</evidence>
<comment type="similarity">
    <text evidence="3">Belongs to the FMN-dependent alpha-hydroxy acid dehydrogenase family.</text>
</comment>
<dbReference type="PANTHER" id="PTHR10578">
    <property type="entry name" value="S -2-HYDROXY-ACID OXIDASE-RELATED"/>
    <property type="match status" value="1"/>
</dbReference>
<feature type="active site" description="Proton acceptor" evidence="4">
    <location>
        <position position="278"/>
    </location>
</feature>
<dbReference type="Proteomes" id="UP000769528">
    <property type="component" value="Unassembled WGS sequence"/>
</dbReference>
<dbReference type="InterPro" id="IPR012133">
    <property type="entry name" value="Alpha-hydoxy_acid_DH_FMN"/>
</dbReference>
<dbReference type="SUPFAM" id="SSF51395">
    <property type="entry name" value="FMN-linked oxidoreductases"/>
    <property type="match status" value="1"/>
</dbReference>
<dbReference type="PIRSF" id="PIRSF000138">
    <property type="entry name" value="Al-hdrx_acd_dh"/>
    <property type="match status" value="1"/>
</dbReference>
<dbReference type="GO" id="GO:0016491">
    <property type="term" value="F:oxidoreductase activity"/>
    <property type="evidence" value="ECO:0007669"/>
    <property type="project" value="UniProtKB-KW"/>
</dbReference>
<feature type="binding site" evidence="5">
    <location>
        <position position="281"/>
    </location>
    <ligand>
        <name>glyoxylate</name>
        <dbReference type="ChEBI" id="CHEBI:36655"/>
    </ligand>
</feature>
<dbReference type="AlphaFoldDB" id="A0A9P8PQ68"/>
<feature type="binding site" evidence="5">
    <location>
        <position position="175"/>
    </location>
    <ligand>
        <name>FMN</name>
        <dbReference type="ChEBI" id="CHEBI:58210"/>
    </ligand>
</feature>
<evidence type="ECO:0000256" key="5">
    <source>
        <dbReference type="PIRSR" id="PIRSR000138-2"/>
    </source>
</evidence>
<evidence type="ECO:0000259" key="6">
    <source>
        <dbReference type="PROSITE" id="PS51349"/>
    </source>
</evidence>
<dbReference type="InterPro" id="IPR000262">
    <property type="entry name" value="FMN-dep_DH"/>
</dbReference>
<keyword evidence="2" id="KW-0560">Oxidoreductase</keyword>
<dbReference type="OrthoDB" id="1925334at2759"/>
<comment type="caution">
    <text evidence="7">The sequence shown here is derived from an EMBL/GenBank/DDBJ whole genome shotgun (WGS) entry which is preliminary data.</text>
</comment>